<keyword evidence="2" id="KW-1133">Transmembrane helix</keyword>
<dbReference type="SMART" id="SM00327">
    <property type="entry name" value="VWA"/>
    <property type="match status" value="1"/>
</dbReference>
<dbReference type="Gene3D" id="3.40.50.410">
    <property type="entry name" value="von Willebrand factor, type A domain"/>
    <property type="match status" value="1"/>
</dbReference>
<dbReference type="AlphaFoldDB" id="A0A841JVT4"/>
<feature type="transmembrane region" description="Helical" evidence="2">
    <location>
        <begin position="49"/>
        <end position="71"/>
    </location>
</feature>
<evidence type="ECO:0000256" key="1">
    <source>
        <dbReference type="SAM" id="MobiDB-lite"/>
    </source>
</evidence>
<evidence type="ECO:0000256" key="2">
    <source>
        <dbReference type="SAM" id="Phobius"/>
    </source>
</evidence>
<dbReference type="InterPro" id="IPR017802">
    <property type="entry name" value="VWFA-rel_acidobac-type"/>
</dbReference>
<keyword evidence="2" id="KW-0812">Transmembrane</keyword>
<feature type="domain" description="VWFA" evidence="3">
    <location>
        <begin position="167"/>
        <end position="338"/>
    </location>
</feature>
<name>A0A841JVT4_9BACT</name>
<protein>
    <submittedName>
        <fullName evidence="4">Ca-activated chloride channel family protein</fullName>
    </submittedName>
</protein>
<keyword evidence="2" id="KW-0472">Membrane</keyword>
<sequence>MSATHSPACLRSPDAVELVSATPPISVPGSFSRYHAAPMPRHGCGRAWLLSNLAVLGPVALLAMLAVFAPYRALGQENPLSTIHVAPPPPPPPPPSTEPPPVEGKAALKARAGERIRVDVNLVLVPLTVTDPMDRLVTGLEKENFALYENNHPEALKSFSSEDAPVSIGVIFDLSGSMANKVIRARDSILQFMKTSNPQDEFFVVGFNDRPELIEDFTSSTDEIDARLSTVKAGHRTALLDAIYFGLNKMKQAKYERKALLVVSDGGDNRSRYTEGEVRSVVRESGVQIYSIGIFDPYAATTEERMGPLLLNDISDETGGRLFRVDDIAEMGDIATKISSELRHEYVLGYKPTDEKRDGKWRKVRVRLVPPAGLPPLTVHARNGYYAPLQ</sequence>
<reference evidence="4 5" key="1">
    <citation type="submission" date="2020-08" db="EMBL/GenBank/DDBJ databases">
        <title>Genomic Encyclopedia of Type Strains, Phase IV (KMG-IV): sequencing the most valuable type-strain genomes for metagenomic binning, comparative biology and taxonomic classification.</title>
        <authorList>
            <person name="Goeker M."/>
        </authorList>
    </citation>
    <scope>NUCLEOTIDE SEQUENCE [LARGE SCALE GENOMIC DNA]</scope>
    <source>
        <strain evidence="4 5">DSM 103733</strain>
    </source>
</reference>
<evidence type="ECO:0000259" key="3">
    <source>
        <dbReference type="PROSITE" id="PS50234"/>
    </source>
</evidence>
<dbReference type="CDD" id="cd00198">
    <property type="entry name" value="vWFA"/>
    <property type="match status" value="1"/>
</dbReference>
<feature type="compositionally biased region" description="Pro residues" evidence="1">
    <location>
        <begin position="86"/>
        <end position="102"/>
    </location>
</feature>
<dbReference type="Proteomes" id="UP000538666">
    <property type="component" value="Unassembled WGS sequence"/>
</dbReference>
<dbReference type="EMBL" id="JACHEK010000001">
    <property type="protein sequence ID" value="MBB6142094.1"/>
    <property type="molecule type" value="Genomic_DNA"/>
</dbReference>
<dbReference type="NCBIfam" id="TIGR03436">
    <property type="entry name" value="acidobact_VWFA"/>
    <property type="match status" value="1"/>
</dbReference>
<organism evidence="4 5">
    <name type="scientific">Silvibacterium bohemicum</name>
    <dbReference type="NCBI Taxonomy" id="1577686"/>
    <lineage>
        <taxon>Bacteria</taxon>
        <taxon>Pseudomonadati</taxon>
        <taxon>Acidobacteriota</taxon>
        <taxon>Terriglobia</taxon>
        <taxon>Terriglobales</taxon>
        <taxon>Acidobacteriaceae</taxon>
        <taxon>Silvibacterium</taxon>
    </lineage>
</organism>
<dbReference type="InterPro" id="IPR002035">
    <property type="entry name" value="VWF_A"/>
</dbReference>
<comment type="caution">
    <text evidence="4">The sequence shown here is derived from an EMBL/GenBank/DDBJ whole genome shotgun (WGS) entry which is preliminary data.</text>
</comment>
<feature type="region of interest" description="Disordered" evidence="1">
    <location>
        <begin position="82"/>
        <end position="105"/>
    </location>
</feature>
<dbReference type="RefSeq" id="WP_231581094.1">
    <property type="nucleotide sequence ID" value="NZ_JACHEK010000001.1"/>
</dbReference>
<dbReference type="SUPFAM" id="SSF53300">
    <property type="entry name" value="vWA-like"/>
    <property type="match status" value="1"/>
</dbReference>
<evidence type="ECO:0000313" key="4">
    <source>
        <dbReference type="EMBL" id="MBB6142094.1"/>
    </source>
</evidence>
<dbReference type="Pfam" id="PF13519">
    <property type="entry name" value="VWA_2"/>
    <property type="match status" value="1"/>
</dbReference>
<gene>
    <name evidence="4" type="ORF">HNQ77_000032</name>
</gene>
<accession>A0A841JVT4</accession>
<evidence type="ECO:0000313" key="5">
    <source>
        <dbReference type="Proteomes" id="UP000538666"/>
    </source>
</evidence>
<proteinExistence type="predicted"/>
<dbReference type="PROSITE" id="PS50234">
    <property type="entry name" value="VWFA"/>
    <property type="match status" value="1"/>
</dbReference>
<dbReference type="InterPro" id="IPR036465">
    <property type="entry name" value="vWFA_dom_sf"/>
</dbReference>
<keyword evidence="5" id="KW-1185">Reference proteome</keyword>